<feature type="compositionally biased region" description="Basic and acidic residues" evidence="2">
    <location>
        <begin position="149"/>
        <end position="159"/>
    </location>
</feature>
<feature type="compositionally biased region" description="Polar residues" evidence="2">
    <location>
        <begin position="765"/>
        <end position="776"/>
    </location>
</feature>
<organism evidence="3 4">
    <name type="scientific">Pyrrhoderma noxium</name>
    <dbReference type="NCBI Taxonomy" id="2282107"/>
    <lineage>
        <taxon>Eukaryota</taxon>
        <taxon>Fungi</taxon>
        <taxon>Dikarya</taxon>
        <taxon>Basidiomycota</taxon>
        <taxon>Agaricomycotina</taxon>
        <taxon>Agaricomycetes</taxon>
        <taxon>Hymenochaetales</taxon>
        <taxon>Hymenochaetaceae</taxon>
        <taxon>Pyrrhoderma</taxon>
    </lineage>
</organism>
<feature type="compositionally biased region" description="Low complexity" evidence="2">
    <location>
        <begin position="138"/>
        <end position="148"/>
    </location>
</feature>
<keyword evidence="4" id="KW-1185">Reference proteome</keyword>
<protein>
    <submittedName>
        <fullName evidence="3">Uncharacterized protein</fullName>
    </submittedName>
</protein>
<evidence type="ECO:0000313" key="3">
    <source>
        <dbReference type="EMBL" id="PAV23275.1"/>
    </source>
</evidence>
<dbReference type="Proteomes" id="UP000217199">
    <property type="component" value="Unassembled WGS sequence"/>
</dbReference>
<dbReference type="EMBL" id="NBII01000001">
    <property type="protein sequence ID" value="PAV23275.1"/>
    <property type="molecule type" value="Genomic_DNA"/>
</dbReference>
<dbReference type="STRING" id="2282107.A0A286UV00"/>
<feature type="compositionally biased region" description="Basic and acidic residues" evidence="2">
    <location>
        <begin position="91"/>
        <end position="104"/>
    </location>
</feature>
<name>A0A286UV00_9AGAM</name>
<feature type="compositionally biased region" description="Polar residues" evidence="2">
    <location>
        <begin position="226"/>
        <end position="238"/>
    </location>
</feature>
<dbReference type="AlphaFoldDB" id="A0A286UV00"/>
<feature type="coiled-coil region" evidence="1">
    <location>
        <begin position="549"/>
        <end position="672"/>
    </location>
</feature>
<dbReference type="InParanoid" id="A0A286UV00"/>
<feature type="compositionally biased region" description="Basic and acidic residues" evidence="2">
    <location>
        <begin position="168"/>
        <end position="210"/>
    </location>
</feature>
<sequence length="776" mass="88002">MPPKWPDRKNEVRCKWFNDVGWPRVNPEKQRLGYSVITGCIREDSVCHFAHPGEGVVWSNAKLARQPTSKDYPDGIVPRTPTPPWPGSTRNDSKFSHIKQEGRSPPHSSLFLDTSKSASHHSRPQSRIDSHQHSPMQSRNNRSYNSNRDSYKDYHDSGNRRTSFYQDNKQEAGRGRNLGHSKEREWDRRKSFSDYRKRDRTPSRDVDRTDTQPTTPVTPYDKHQSTGRYSTSDNSKSRMSPIDLTVKDSSKDNENSQDHDISMNGKDSTAPLIPSQFPPSSRRRESSIASSAAGPPPSTAVSTAMPPPETPFSATSTMVNHAPPTFPAFPIHELPKREVVSDEDSYKIWDKRIELLGEAVLARRELKKNLEELKYQEALSDSSRVSSLSLSTKEKIVALLKATELKCKASRARAELAHKQICALDFWPVRRPINTPGENNEANDKRLEEENERILQDEHREVKKEVGELGDMVSRLDRQLKEVITFVTSSSRPGMNDSTFNPNTTAATAIVETMDVESIPDRPRGVKRRKTGDGENAYAKEDKTVSHQLKKLESQYGELENLFNLANDNENDEILGIVDNELEKMQETLKRNLKKERKVIIQTEERFHSGLRDKIAALKGEMNSLAAQASPTARVADKQHFRDEFEQLCEAVKESKQRTDELAEQIRANTEEARVLRRLVELAHQPPQNPSIDELVEAILPRVMDTVRDEMEERFLRHREEIIKLLRERAPQYEALTEGVSKFAGLPEAFAILQSSGMFGGDANGSGNARSKNSTP</sequence>
<accession>A0A286UV00</accession>
<feature type="compositionally biased region" description="Basic and acidic residues" evidence="2">
    <location>
        <begin position="245"/>
        <end position="261"/>
    </location>
</feature>
<gene>
    <name evidence="3" type="ORF">PNOK_0034300</name>
</gene>
<keyword evidence="1" id="KW-0175">Coiled coil</keyword>
<proteinExistence type="predicted"/>
<feature type="region of interest" description="Disordered" evidence="2">
    <location>
        <begin position="66"/>
        <end position="316"/>
    </location>
</feature>
<feature type="region of interest" description="Disordered" evidence="2">
    <location>
        <begin position="757"/>
        <end position="776"/>
    </location>
</feature>
<dbReference type="OrthoDB" id="2749714at2759"/>
<feature type="compositionally biased region" description="Low complexity" evidence="2">
    <location>
        <begin position="287"/>
        <end position="304"/>
    </location>
</feature>
<evidence type="ECO:0000256" key="1">
    <source>
        <dbReference type="SAM" id="Coils"/>
    </source>
</evidence>
<evidence type="ECO:0000256" key="2">
    <source>
        <dbReference type="SAM" id="MobiDB-lite"/>
    </source>
</evidence>
<evidence type="ECO:0000313" key="4">
    <source>
        <dbReference type="Proteomes" id="UP000217199"/>
    </source>
</evidence>
<comment type="caution">
    <text evidence="3">The sequence shown here is derived from an EMBL/GenBank/DDBJ whole genome shotgun (WGS) entry which is preliminary data.</text>
</comment>
<reference evidence="3 4" key="1">
    <citation type="journal article" date="2017" name="Mol. Ecol.">
        <title>Comparative and population genomic landscape of Phellinus noxius: A hypervariable fungus causing root rot in trees.</title>
        <authorList>
            <person name="Chung C.L."/>
            <person name="Lee T.J."/>
            <person name="Akiba M."/>
            <person name="Lee H.H."/>
            <person name="Kuo T.H."/>
            <person name="Liu D."/>
            <person name="Ke H.M."/>
            <person name="Yokoi T."/>
            <person name="Roa M.B."/>
            <person name="Lu M.J."/>
            <person name="Chang Y.Y."/>
            <person name="Ann P.J."/>
            <person name="Tsai J.N."/>
            <person name="Chen C.Y."/>
            <person name="Tzean S.S."/>
            <person name="Ota Y."/>
            <person name="Hattori T."/>
            <person name="Sahashi N."/>
            <person name="Liou R.F."/>
            <person name="Kikuchi T."/>
            <person name="Tsai I.J."/>
        </authorList>
    </citation>
    <scope>NUCLEOTIDE SEQUENCE [LARGE SCALE GENOMIC DNA]</scope>
    <source>
        <strain evidence="3 4">FFPRI411160</strain>
    </source>
</reference>